<sequence length="522" mass="58403">MNKELTKEQIEATKKPVGMWHSIAFGITDLMGGGYGALVGAYLMFFFTTFCNLNPLEAGSIIGLAKLVDSITSIVMGKLSDSFWRTKLGKKYGRRHFFLLIGSPLVLIVYSLLWIPGVGYLYYLLVYCLVEIVVTMVMIPYETLPSEMTTDYNSRSKMSTTRMFFSGSITSIVTLVGGIVISLMGDHNAYAYTVIGITFAIIFSIAVLITYKFTWERPVDVIKAGMTEEEINEHQNLFKFLWSALVSYFSTLRVKAFRQHMYLYLLGVTAQDLFSGAFVYFVVFGYGLSTSTASWLLSLGIIGLPLTPVNYWLFTRLGARRCYMFYFSLVILSLGAYYVLFLMHMTQGMLIAVLAIVSTIYLFFKGGAYSIPWNVFPFIPDVDEIITGQRREGEFAAMMNFIRKVTSGIAAVFLGWILTSNGFKTGATTQSPQAIQAIVYTIIFGTGILTLIAIFFAITFKLDVHTHTVLVDEINRLKAGGKKADVTPDTKKIVESLTGITYDKLWPIANETEKVKPAMEND</sequence>
<protein>
    <submittedName>
        <fullName evidence="3">MFS transporter</fullName>
    </submittedName>
</protein>
<dbReference type="GO" id="GO:0008643">
    <property type="term" value="P:carbohydrate transport"/>
    <property type="evidence" value="ECO:0007669"/>
    <property type="project" value="InterPro"/>
</dbReference>
<feature type="transmembrane region" description="Helical" evidence="2">
    <location>
        <begin position="262"/>
        <end position="283"/>
    </location>
</feature>
<feature type="transmembrane region" description="Helical" evidence="2">
    <location>
        <begin position="97"/>
        <end position="115"/>
    </location>
</feature>
<name>A0AAJ5FJT8_LEVBR</name>
<feature type="transmembrane region" description="Helical" evidence="2">
    <location>
        <begin position="295"/>
        <end position="314"/>
    </location>
</feature>
<feature type="transmembrane region" description="Helical" evidence="2">
    <location>
        <begin position="347"/>
        <end position="364"/>
    </location>
</feature>
<dbReference type="GO" id="GO:0005886">
    <property type="term" value="C:plasma membrane"/>
    <property type="evidence" value="ECO:0007669"/>
    <property type="project" value="TreeGrafter"/>
</dbReference>
<feature type="transmembrane region" description="Helical" evidence="2">
    <location>
        <begin position="162"/>
        <end position="183"/>
    </location>
</feature>
<comment type="caution">
    <text evidence="3">The sequence shown here is derived from an EMBL/GenBank/DDBJ whole genome shotgun (WGS) entry which is preliminary data.</text>
</comment>
<dbReference type="AlphaFoldDB" id="A0AAJ5FJT8"/>
<reference evidence="3" key="1">
    <citation type="submission" date="2018-05" db="EMBL/GenBank/DDBJ databases">
        <title>Genome Comparison of Lactic Acid Bacteria Isolated from non-Wheat Sourdough.</title>
        <authorList>
            <person name="Rice T."/>
            <person name="Axel C."/>
            <person name="Lynch K.M."/>
            <person name="Benz C."/>
            <person name="Arendt E.K."/>
            <person name="Coffey A."/>
        </authorList>
    </citation>
    <scope>NUCLEOTIDE SEQUENCE</scope>
    <source>
        <strain evidence="3">TR055</strain>
    </source>
</reference>
<keyword evidence="2" id="KW-0812">Transmembrane</keyword>
<dbReference type="PANTHER" id="PTHR11328:SF24">
    <property type="entry name" value="MAJOR FACILITATOR SUPERFAMILY (MFS) PROFILE DOMAIN-CONTAINING PROTEIN"/>
    <property type="match status" value="1"/>
</dbReference>
<evidence type="ECO:0000313" key="3">
    <source>
        <dbReference type="EMBL" id="TOZ04225.1"/>
    </source>
</evidence>
<dbReference type="Pfam" id="PF13347">
    <property type="entry name" value="MFS_2"/>
    <property type="match status" value="1"/>
</dbReference>
<feature type="transmembrane region" description="Helical" evidence="2">
    <location>
        <begin position="121"/>
        <end position="141"/>
    </location>
</feature>
<evidence type="ECO:0000256" key="1">
    <source>
        <dbReference type="ARBA" id="ARBA00022597"/>
    </source>
</evidence>
<dbReference type="PANTHER" id="PTHR11328">
    <property type="entry name" value="MAJOR FACILITATOR SUPERFAMILY DOMAIN-CONTAINING PROTEIN"/>
    <property type="match status" value="1"/>
</dbReference>
<evidence type="ECO:0000313" key="4">
    <source>
        <dbReference type="Proteomes" id="UP000785759"/>
    </source>
</evidence>
<dbReference type="Proteomes" id="UP000785759">
    <property type="component" value="Unassembled WGS sequence"/>
</dbReference>
<gene>
    <name evidence="3" type="ORF">DIS17_06760</name>
</gene>
<feature type="transmembrane region" description="Helical" evidence="2">
    <location>
        <begin position="401"/>
        <end position="418"/>
    </location>
</feature>
<keyword evidence="1" id="KW-0813">Transport</keyword>
<dbReference type="EMBL" id="QFDK01000006">
    <property type="protein sequence ID" value="TOZ04225.1"/>
    <property type="molecule type" value="Genomic_DNA"/>
</dbReference>
<dbReference type="InterPro" id="IPR039672">
    <property type="entry name" value="MFS_2"/>
</dbReference>
<dbReference type="GO" id="GO:0015293">
    <property type="term" value="F:symporter activity"/>
    <property type="evidence" value="ECO:0007669"/>
    <property type="project" value="InterPro"/>
</dbReference>
<feature type="transmembrane region" description="Helical" evidence="2">
    <location>
        <begin position="20"/>
        <end position="46"/>
    </location>
</feature>
<proteinExistence type="predicted"/>
<dbReference type="Gene3D" id="1.20.1250.20">
    <property type="entry name" value="MFS general substrate transporter like domains"/>
    <property type="match status" value="2"/>
</dbReference>
<feature type="transmembrane region" description="Helical" evidence="2">
    <location>
        <begin position="438"/>
        <end position="460"/>
    </location>
</feature>
<keyword evidence="2" id="KW-0472">Membrane</keyword>
<feature type="transmembrane region" description="Helical" evidence="2">
    <location>
        <begin position="323"/>
        <end position="341"/>
    </location>
</feature>
<dbReference type="InterPro" id="IPR036259">
    <property type="entry name" value="MFS_trans_sf"/>
</dbReference>
<keyword evidence="2" id="KW-1133">Transmembrane helix</keyword>
<feature type="transmembrane region" description="Helical" evidence="2">
    <location>
        <begin position="58"/>
        <end position="76"/>
    </location>
</feature>
<feature type="transmembrane region" description="Helical" evidence="2">
    <location>
        <begin position="189"/>
        <end position="211"/>
    </location>
</feature>
<keyword evidence="1" id="KW-0762">Sugar transport</keyword>
<accession>A0AAJ5FJT8</accession>
<evidence type="ECO:0000256" key="2">
    <source>
        <dbReference type="SAM" id="Phobius"/>
    </source>
</evidence>
<organism evidence="3 4">
    <name type="scientific">Levilactobacillus brevis</name>
    <name type="common">Lactobacillus brevis</name>
    <dbReference type="NCBI Taxonomy" id="1580"/>
    <lineage>
        <taxon>Bacteria</taxon>
        <taxon>Bacillati</taxon>
        <taxon>Bacillota</taxon>
        <taxon>Bacilli</taxon>
        <taxon>Lactobacillales</taxon>
        <taxon>Lactobacillaceae</taxon>
        <taxon>Levilactobacillus</taxon>
    </lineage>
</organism>
<dbReference type="SUPFAM" id="SSF103473">
    <property type="entry name" value="MFS general substrate transporter"/>
    <property type="match status" value="1"/>
</dbReference>
<dbReference type="RefSeq" id="WP_087716756.1">
    <property type="nucleotide sequence ID" value="NZ_CP147490.1"/>
</dbReference>